<evidence type="ECO:0000259" key="13">
    <source>
        <dbReference type="Pfam" id="PF13603"/>
    </source>
</evidence>
<evidence type="ECO:0000313" key="14">
    <source>
        <dbReference type="EMBL" id="MDT0689949.1"/>
    </source>
</evidence>
<evidence type="ECO:0000256" key="6">
    <source>
        <dbReference type="ARBA" id="ARBA00022917"/>
    </source>
</evidence>
<keyword evidence="4 9" id="KW-0547">Nucleotide-binding</keyword>
<dbReference type="InterPro" id="IPR009080">
    <property type="entry name" value="tRNAsynth_Ia_anticodon-bd"/>
</dbReference>
<dbReference type="PROSITE" id="PS00178">
    <property type="entry name" value="AA_TRNA_LIGASE_I"/>
    <property type="match status" value="1"/>
</dbReference>
<dbReference type="InterPro" id="IPR009008">
    <property type="entry name" value="Val/Leu/Ile-tRNA-synth_edit"/>
</dbReference>
<comment type="catalytic activity">
    <reaction evidence="8 9">
        <text>tRNA(Leu) + L-leucine + ATP = L-leucyl-tRNA(Leu) + AMP + diphosphate</text>
        <dbReference type="Rhea" id="RHEA:11688"/>
        <dbReference type="Rhea" id="RHEA-COMP:9613"/>
        <dbReference type="Rhea" id="RHEA-COMP:9622"/>
        <dbReference type="ChEBI" id="CHEBI:30616"/>
        <dbReference type="ChEBI" id="CHEBI:33019"/>
        <dbReference type="ChEBI" id="CHEBI:57427"/>
        <dbReference type="ChEBI" id="CHEBI:78442"/>
        <dbReference type="ChEBI" id="CHEBI:78494"/>
        <dbReference type="ChEBI" id="CHEBI:456215"/>
        <dbReference type="EC" id="6.1.1.4"/>
    </reaction>
</comment>
<keyword evidence="2 9" id="KW-0963">Cytoplasm</keyword>
<evidence type="ECO:0000256" key="1">
    <source>
        <dbReference type="ARBA" id="ARBA00005594"/>
    </source>
</evidence>
<dbReference type="Pfam" id="PF09334">
    <property type="entry name" value="tRNA-synt_1g"/>
    <property type="match status" value="1"/>
</dbReference>
<dbReference type="RefSeq" id="WP_311683978.1">
    <property type="nucleotide sequence ID" value="NZ_JAVRHM010000009.1"/>
</dbReference>
<dbReference type="SUPFAM" id="SSF47323">
    <property type="entry name" value="Anticodon-binding domain of a subclass of class I aminoacyl-tRNA synthetases"/>
    <property type="match status" value="1"/>
</dbReference>
<reference evidence="14 15" key="1">
    <citation type="submission" date="2023-09" db="EMBL/GenBank/DDBJ databases">
        <authorList>
            <person name="Rey-Velasco X."/>
        </authorList>
    </citation>
    <scope>NUCLEOTIDE SEQUENCE [LARGE SCALE GENOMIC DNA]</scope>
    <source>
        <strain evidence="14 15">F188</strain>
    </source>
</reference>
<dbReference type="InterPro" id="IPR013155">
    <property type="entry name" value="M/V/L/I-tRNA-synth_anticd-bd"/>
</dbReference>
<dbReference type="Gene3D" id="3.40.50.620">
    <property type="entry name" value="HUPs"/>
    <property type="match status" value="3"/>
</dbReference>
<dbReference type="GO" id="GO:0016874">
    <property type="term" value="F:ligase activity"/>
    <property type="evidence" value="ECO:0007669"/>
    <property type="project" value="UniProtKB-KW"/>
</dbReference>
<dbReference type="InterPro" id="IPR025709">
    <property type="entry name" value="Leu_tRNA-synth_edit"/>
</dbReference>
<dbReference type="Gene3D" id="1.10.730.10">
    <property type="entry name" value="Isoleucyl-tRNA Synthetase, Domain 1"/>
    <property type="match status" value="1"/>
</dbReference>
<evidence type="ECO:0000256" key="3">
    <source>
        <dbReference type="ARBA" id="ARBA00022598"/>
    </source>
</evidence>
<evidence type="ECO:0000256" key="5">
    <source>
        <dbReference type="ARBA" id="ARBA00022840"/>
    </source>
</evidence>
<evidence type="ECO:0000256" key="10">
    <source>
        <dbReference type="RuleBase" id="RU363039"/>
    </source>
</evidence>
<feature type="domain" description="Methionyl/Leucyl tRNA synthetase" evidence="12">
    <location>
        <begin position="38"/>
        <end position="176"/>
    </location>
</feature>
<keyword evidence="7 9" id="KW-0030">Aminoacyl-tRNA synthetase</keyword>
<comment type="caution">
    <text evidence="9">Lacks conserved residue(s) required for the propagation of feature annotation.</text>
</comment>
<feature type="domain" description="Methionyl/Valyl/Leucyl/Isoleucyl-tRNA synthetase anticodon-binding" evidence="11">
    <location>
        <begin position="863"/>
        <end position="975"/>
    </location>
</feature>
<keyword evidence="15" id="KW-1185">Reference proteome</keyword>
<dbReference type="InterPro" id="IPR014729">
    <property type="entry name" value="Rossmann-like_a/b/a_fold"/>
</dbReference>
<evidence type="ECO:0000256" key="7">
    <source>
        <dbReference type="ARBA" id="ARBA00023146"/>
    </source>
</evidence>
<evidence type="ECO:0000256" key="2">
    <source>
        <dbReference type="ARBA" id="ARBA00022490"/>
    </source>
</evidence>
<name>A0ABU3E1S6_9FLAO</name>
<protein>
    <recommendedName>
        <fullName evidence="9">Leucine--tRNA ligase</fullName>
        <ecNumber evidence="9">6.1.1.4</ecNumber>
    </recommendedName>
    <alternativeName>
        <fullName evidence="9">Leucyl-tRNA synthetase</fullName>
        <shortName evidence="9">LeuRS</shortName>
    </alternativeName>
</protein>
<evidence type="ECO:0000256" key="9">
    <source>
        <dbReference type="HAMAP-Rule" id="MF_00049"/>
    </source>
</evidence>
<comment type="similarity">
    <text evidence="1 9 10">Belongs to the class-I aminoacyl-tRNA synthetase family.</text>
</comment>
<dbReference type="PRINTS" id="PR00985">
    <property type="entry name" value="TRNASYNTHLEU"/>
</dbReference>
<dbReference type="Pfam" id="PF13603">
    <property type="entry name" value="tRNA-synt_1_2"/>
    <property type="match status" value="1"/>
</dbReference>
<dbReference type="PANTHER" id="PTHR43740:SF2">
    <property type="entry name" value="LEUCINE--TRNA LIGASE, MITOCHONDRIAL"/>
    <property type="match status" value="1"/>
</dbReference>
<dbReference type="Pfam" id="PF08264">
    <property type="entry name" value="Anticodon_1"/>
    <property type="match status" value="1"/>
</dbReference>
<feature type="binding site" evidence="9">
    <location>
        <position position="790"/>
    </location>
    <ligand>
        <name>ATP</name>
        <dbReference type="ChEBI" id="CHEBI:30616"/>
    </ligand>
</feature>
<keyword evidence="3 9" id="KW-0436">Ligase</keyword>
<dbReference type="CDD" id="cd07958">
    <property type="entry name" value="Anticodon_Ia_Leu_BEm"/>
    <property type="match status" value="1"/>
</dbReference>
<dbReference type="Proteomes" id="UP001261624">
    <property type="component" value="Unassembled WGS sequence"/>
</dbReference>
<keyword evidence="5 9" id="KW-0067">ATP-binding</keyword>
<feature type="domain" description="Leucyl-tRNA synthetase editing" evidence="13">
    <location>
        <begin position="277"/>
        <end position="470"/>
    </location>
</feature>
<comment type="caution">
    <text evidence="14">The sequence shown here is derived from an EMBL/GenBank/DDBJ whole genome shotgun (WGS) entry which is preliminary data.</text>
</comment>
<evidence type="ECO:0000259" key="11">
    <source>
        <dbReference type="Pfam" id="PF08264"/>
    </source>
</evidence>
<evidence type="ECO:0000313" key="15">
    <source>
        <dbReference type="Proteomes" id="UP001261624"/>
    </source>
</evidence>
<gene>
    <name evidence="9" type="primary">leuS</name>
    <name evidence="14" type="ORF">RM549_09145</name>
</gene>
<evidence type="ECO:0000256" key="8">
    <source>
        <dbReference type="ARBA" id="ARBA00047469"/>
    </source>
</evidence>
<dbReference type="SUPFAM" id="SSF52374">
    <property type="entry name" value="Nucleotidylyl transferase"/>
    <property type="match status" value="2"/>
</dbReference>
<keyword evidence="6 9" id="KW-0648">Protein biosynthesis</keyword>
<comment type="subcellular location">
    <subcellularLocation>
        <location evidence="9">Cytoplasm</location>
    </subcellularLocation>
</comment>
<feature type="short sequence motif" description="'KMSKS' region" evidence="9">
    <location>
        <begin position="787"/>
        <end position="791"/>
    </location>
</feature>
<evidence type="ECO:0000256" key="4">
    <source>
        <dbReference type="ARBA" id="ARBA00022741"/>
    </source>
</evidence>
<dbReference type="InterPro" id="IPR001412">
    <property type="entry name" value="aa-tRNA-synth_I_CS"/>
</dbReference>
<dbReference type="HAMAP" id="MF_00049_B">
    <property type="entry name" value="Leu_tRNA_synth_B"/>
    <property type="match status" value="1"/>
</dbReference>
<accession>A0ABU3E1S6</accession>
<dbReference type="SUPFAM" id="SSF50677">
    <property type="entry name" value="ValRS/IleRS/LeuRS editing domain"/>
    <property type="match status" value="1"/>
</dbReference>
<dbReference type="Gene3D" id="3.90.740.10">
    <property type="entry name" value="Valyl/Leucyl/Isoleucyl-tRNA synthetase, editing domain"/>
    <property type="match status" value="1"/>
</dbReference>
<sequence length="1012" mass="116552">MNYNFNEIEARWQKYWADNKTFKASNTSEKSKFYVLDMFPYPSGAGLHVGHPLGYIASDIYARYKRHKGFNVLHPQGYDSFGLPAEQYAIQTGQHPAVTTENNIKRYREQLDKIGFSFDWSREVRTSDPEYYKWTQWIFIQLFESWYDHEQDKSRAISELEEIFASEGNTRVKAACDDDIEDFTAEEWNAFSSEEKQQVLLKYRLTYLAETEVNWCPQLGTVLANDEIVNGVSERGGYPVVRKKMTQWSMRISAFAERLLQDLNKLDWTESLKESQRNWIGKSVGAMVEFPILSFPEGEEKVQKAPPSGAGGIRVFTTRPDTIFGVTFMTLAPEHELVKKITTPEQKEEVEAYIAASAKRSERERMADVKSITGVFTGAYAEHPFTKEPVPIWIGDYVLAGYGTGAVMAVPCGDQRDYDFAKHFDLPIINIFENADISEEAFSGKEGTVIANSDFLSGLKYKEALQKAILELEKLGLGYGKTNYRLRDAVFSRQRYWGEPFPVYYVNGMPQTIDLEHLPLKLPEVEKYLPTETGEPPLGNSAEWAWDTKDNKVVPNMEINEETIFRLELNTMPGWAGSSWYLFRYMDPHNEKEFASKEAQQYWENVDLYIGGSEHATGHLLYSRFWTKFLKDRGYLSVEEPFKKLINQGMILGTSAFVYRLSLSWPITEKNKDQEKYLKWFSLKFPQIYCSAKLYERFSGGGITLKEIVDKHPTKKLKEFYQNLDANKIDKDQLMVSERLIHTDVSFVNNSDELDIDQFKNWRPDFHNAEFITEEDGTFSVLREVEKMSKSKYNVVNPDDICENYGADTLRMYEMFLGPLEQAKPWNTAGITGVHNFLKKLWKLYHNGEEFQVSEEKASAESLKTLHKTIKKVTEDIENFSFNTSVSTFMICVNELSAQNCNQREVLEPLAVLIAPYAPHIAEELWSNLGNSESVITAEYPVYEEKYLVESTKNYPISFNGKMRFTMELPLDMSKDEIENTVLGDDRTKSYLSDVPPKKIIVVPGKIVNIVI</sequence>
<dbReference type="InterPro" id="IPR002302">
    <property type="entry name" value="Leu-tRNA-ligase"/>
</dbReference>
<evidence type="ECO:0000259" key="12">
    <source>
        <dbReference type="Pfam" id="PF09334"/>
    </source>
</evidence>
<dbReference type="PANTHER" id="PTHR43740">
    <property type="entry name" value="LEUCYL-TRNA SYNTHETASE"/>
    <property type="match status" value="1"/>
</dbReference>
<organism evidence="14 15">
    <name type="scientific">Autumnicola patrickiae</name>
    <dbReference type="NCBI Taxonomy" id="3075591"/>
    <lineage>
        <taxon>Bacteria</taxon>
        <taxon>Pseudomonadati</taxon>
        <taxon>Bacteroidota</taxon>
        <taxon>Flavobacteriia</taxon>
        <taxon>Flavobacteriales</taxon>
        <taxon>Flavobacteriaceae</taxon>
        <taxon>Autumnicola</taxon>
    </lineage>
</organism>
<dbReference type="EC" id="6.1.1.4" evidence="9"/>
<dbReference type="EMBL" id="JAVRHM010000009">
    <property type="protein sequence ID" value="MDT0689949.1"/>
    <property type="molecule type" value="Genomic_DNA"/>
</dbReference>
<dbReference type="InterPro" id="IPR015413">
    <property type="entry name" value="Methionyl/Leucyl_tRNA_Synth"/>
</dbReference>
<proteinExistence type="inferred from homology"/>